<evidence type="ECO:0000256" key="2">
    <source>
        <dbReference type="ARBA" id="ARBA00022963"/>
    </source>
</evidence>
<dbReference type="GO" id="GO:0019369">
    <property type="term" value="P:arachidonate metabolic process"/>
    <property type="evidence" value="ECO:0007669"/>
    <property type="project" value="TreeGrafter"/>
</dbReference>
<dbReference type="GO" id="GO:0047499">
    <property type="term" value="F:calcium-independent phospholipase A2 activity"/>
    <property type="evidence" value="ECO:0007669"/>
    <property type="project" value="TreeGrafter"/>
</dbReference>
<keyword evidence="7" id="KW-1185">Reference proteome</keyword>
<dbReference type="GO" id="GO:0016020">
    <property type="term" value="C:membrane"/>
    <property type="evidence" value="ECO:0007669"/>
    <property type="project" value="TreeGrafter"/>
</dbReference>
<evidence type="ECO:0000256" key="3">
    <source>
        <dbReference type="ARBA" id="ARBA00023098"/>
    </source>
</evidence>
<dbReference type="AlphaFoldDB" id="A0AAD5RQ56"/>
<feature type="active site" description="Nucleophile" evidence="4">
    <location>
        <position position="54"/>
    </location>
</feature>
<evidence type="ECO:0000256" key="1">
    <source>
        <dbReference type="ARBA" id="ARBA00022801"/>
    </source>
</evidence>
<proteinExistence type="predicted"/>
<dbReference type="Gene3D" id="1.25.40.10">
    <property type="entry name" value="Tetratricopeptide repeat domain"/>
    <property type="match status" value="1"/>
</dbReference>
<accession>A0AAD5RQ56</accession>
<evidence type="ECO:0000259" key="5">
    <source>
        <dbReference type="PROSITE" id="PS51635"/>
    </source>
</evidence>
<dbReference type="PANTHER" id="PTHR24185:SF1">
    <property type="entry name" value="CALCIUM-INDEPENDENT PHOSPHOLIPASE A2-GAMMA"/>
    <property type="match status" value="1"/>
</dbReference>
<gene>
    <name evidence="6" type="ORF">MKZ38_002513</name>
</gene>
<dbReference type="SUPFAM" id="SSF52540">
    <property type="entry name" value="P-loop containing nucleoside triphosphate hydrolases"/>
    <property type="match status" value="1"/>
</dbReference>
<dbReference type="Pfam" id="PF01734">
    <property type="entry name" value="Patatin"/>
    <property type="match status" value="1"/>
</dbReference>
<feature type="active site" description="Proton acceptor" evidence="4">
    <location>
        <position position="191"/>
    </location>
</feature>
<dbReference type="GO" id="GO:0043531">
    <property type="term" value="F:ADP binding"/>
    <property type="evidence" value="ECO:0007669"/>
    <property type="project" value="InterPro"/>
</dbReference>
<keyword evidence="1 4" id="KW-0378">Hydrolase</keyword>
<protein>
    <recommendedName>
        <fullName evidence="5">PNPLA domain-containing protein</fullName>
    </recommendedName>
</protein>
<dbReference type="InterPro" id="IPR016035">
    <property type="entry name" value="Acyl_Trfase/lysoPLipase"/>
</dbReference>
<dbReference type="Gene3D" id="3.40.1090.10">
    <property type="entry name" value="Cytosolic phospholipase A2 catalytic domain"/>
    <property type="match status" value="1"/>
</dbReference>
<organism evidence="6 7">
    <name type="scientific">Zalerion maritima</name>
    <dbReference type="NCBI Taxonomy" id="339359"/>
    <lineage>
        <taxon>Eukaryota</taxon>
        <taxon>Fungi</taxon>
        <taxon>Dikarya</taxon>
        <taxon>Ascomycota</taxon>
        <taxon>Pezizomycotina</taxon>
        <taxon>Sordariomycetes</taxon>
        <taxon>Lulworthiomycetidae</taxon>
        <taxon>Lulworthiales</taxon>
        <taxon>Lulworthiaceae</taxon>
        <taxon>Zalerion</taxon>
    </lineage>
</organism>
<comment type="caution">
    <text evidence="6">The sequence shown here is derived from an EMBL/GenBank/DDBJ whole genome shotgun (WGS) entry which is preliminary data.</text>
</comment>
<dbReference type="SUPFAM" id="SSF52151">
    <property type="entry name" value="FabD/lysophospholipase-like"/>
    <property type="match status" value="1"/>
</dbReference>
<dbReference type="GO" id="GO:0016042">
    <property type="term" value="P:lipid catabolic process"/>
    <property type="evidence" value="ECO:0007669"/>
    <property type="project" value="UniProtKB-UniRule"/>
</dbReference>
<reference evidence="6" key="1">
    <citation type="submission" date="2022-07" db="EMBL/GenBank/DDBJ databases">
        <title>Draft genome sequence of Zalerion maritima ATCC 34329, a (micro)plastics degrading marine fungus.</title>
        <authorList>
            <person name="Paco A."/>
            <person name="Goncalves M.F.M."/>
            <person name="Rocha-Santos T.A.P."/>
            <person name="Alves A."/>
        </authorList>
    </citation>
    <scope>NUCLEOTIDE SEQUENCE</scope>
    <source>
        <strain evidence="6">ATCC 34329</strain>
    </source>
</reference>
<dbReference type="PANTHER" id="PTHR24185">
    <property type="entry name" value="CALCIUM-INDEPENDENT PHOSPHOLIPASE A2-GAMMA"/>
    <property type="match status" value="1"/>
</dbReference>
<dbReference type="GO" id="GO:0046486">
    <property type="term" value="P:glycerolipid metabolic process"/>
    <property type="evidence" value="ECO:0007669"/>
    <property type="project" value="UniProtKB-ARBA"/>
</dbReference>
<keyword evidence="2 4" id="KW-0442">Lipid degradation</keyword>
<evidence type="ECO:0000313" key="6">
    <source>
        <dbReference type="EMBL" id="KAJ2900295.1"/>
    </source>
</evidence>
<dbReference type="InterPro" id="IPR002641">
    <property type="entry name" value="PNPLA_dom"/>
</dbReference>
<dbReference type="Gene3D" id="3.40.50.300">
    <property type="entry name" value="P-loop containing nucleotide triphosphate hydrolases"/>
    <property type="match status" value="1"/>
</dbReference>
<dbReference type="InterPro" id="IPR027417">
    <property type="entry name" value="P-loop_NTPase"/>
</dbReference>
<dbReference type="Pfam" id="PF00931">
    <property type="entry name" value="NB-ARC"/>
    <property type="match status" value="1"/>
</dbReference>
<sequence>MAEPLNLLALDGGGVRGLSEAVILNDLMIRIKTLKNLPYVPKPCDCFHMIGGTSTGGLLAIMLGRMQMSTEEAIVAYQECSESIFRKQNKKKRGFMGYHYEPLVRAVQGMVASRKLGDTMYDASRSQSQRGHSFVCAVRTTQPREPVHFRSYNSRAENGASDCFIWEAARATTAAPTFFERMAIDGIDYFDGAVAVNNPAERVLHEAASLFGADRHLGCLLSIGTGLGAPSLDVAQGLTTRLFGGVNAKQLGKLLKDCMTDCETVHKNIQQRVFSFKNSYFRFNVDGEAKTVKLDAYKKMDFLKILTLQYIGRPEVSARLDEVARTVAGGLTEDLTLGKACYALPDSEKPLAQPEGDVSNFFIGRQDVLSKLSSFFDTRPQQGPRPRREFMIGGMGGMGKTQIALQFRQAYEYLVLNLTSGVILVLSFPGGVFWIDGSSEVTVEQSYRTIAMEKLGMDEKSATMRTVLSFLDGIQEEWLLLFDDRWDKSIEHFLPKRSRGNILYTTRHVALKSQLPRNAYHDLDVLGEQDSVELLLNVAGKDDEDRDAAATIVELLGYLPLGLDLYGKFMRNTYHDFVSYVQMLKDKEDELRAKTPGFEDLSAANRALYASFDISYFHLRSIASSRQEPPARSTAAAAAIALLDIVSFYHNTGFLEETIERVAMDRHNNSAHHVHRKLPDLEQALRIWPGNGDEGGKWDPVVFRTAMSVLCGLSLMRADFGKKGSYGMHVLLHGWVRTRMVKTDRWAKLLVARYLLFASTKDKSTYQGETVYRAKTIPHIMACRFKNGQLGPPNGENNLTEYFQDSLFAKIFMSASMHPEAIALQEHVLYVVETFVGGPKVTAYRDLTEIYGGVNWQFEELMNLDFERAVRVFDACISACSERYGVYNWRVVEETINFADFYASHNYHNKAGIIFAQAVAIGQEGKRGPDGRYALRAKQAYAKYLIRELTGDVKPTPDERGGIMMLHEVLSSRLRVFGEHDRDTMEGQIEYCQVPSIRGREDVEDAELRIKTLRNYVEIAERMYGPSHHNALDIVGIYGALLVETGRLEEAETVLWDGIRRSSEALGETHVFAMSMIVTLTNIMAIQGRWKEAVDLIEERLETSRMSLNADNMITRFMGTQLEEIKGYLRTGGIEL</sequence>
<evidence type="ECO:0000313" key="7">
    <source>
        <dbReference type="Proteomes" id="UP001201980"/>
    </source>
</evidence>
<feature type="short sequence motif" description="GXSXG" evidence="4">
    <location>
        <begin position="52"/>
        <end position="56"/>
    </location>
</feature>
<dbReference type="Proteomes" id="UP001201980">
    <property type="component" value="Unassembled WGS sequence"/>
</dbReference>
<keyword evidence="3 4" id="KW-0443">Lipid metabolism</keyword>
<feature type="short sequence motif" description="GXGXXG" evidence="4">
    <location>
        <begin position="12"/>
        <end position="17"/>
    </location>
</feature>
<feature type="short sequence motif" description="DGA/G" evidence="4">
    <location>
        <begin position="191"/>
        <end position="193"/>
    </location>
</feature>
<feature type="domain" description="PNPLA" evidence="5">
    <location>
        <begin position="8"/>
        <end position="204"/>
    </location>
</feature>
<dbReference type="InterPro" id="IPR002182">
    <property type="entry name" value="NB-ARC"/>
</dbReference>
<dbReference type="EMBL" id="JAKWBI020000175">
    <property type="protein sequence ID" value="KAJ2900295.1"/>
    <property type="molecule type" value="Genomic_DNA"/>
</dbReference>
<evidence type="ECO:0000256" key="4">
    <source>
        <dbReference type="PROSITE-ProRule" id="PRU01161"/>
    </source>
</evidence>
<dbReference type="PROSITE" id="PS51635">
    <property type="entry name" value="PNPLA"/>
    <property type="match status" value="1"/>
</dbReference>
<dbReference type="InterPro" id="IPR011990">
    <property type="entry name" value="TPR-like_helical_dom_sf"/>
</dbReference>
<name>A0AAD5RQ56_9PEZI</name>